<dbReference type="PROSITE" id="PS00557">
    <property type="entry name" value="FMN_HYDROXY_ACID_DH_1"/>
    <property type="match status" value="1"/>
</dbReference>
<feature type="region of interest" description="Disordered" evidence="6">
    <location>
        <begin position="409"/>
        <end position="435"/>
    </location>
</feature>
<organism evidence="8 9">
    <name type="scientific">Nonomuraea rosea</name>
    <dbReference type="NCBI Taxonomy" id="638574"/>
    <lineage>
        <taxon>Bacteria</taxon>
        <taxon>Bacillati</taxon>
        <taxon>Actinomycetota</taxon>
        <taxon>Actinomycetes</taxon>
        <taxon>Streptosporangiales</taxon>
        <taxon>Streptosporangiaceae</taxon>
        <taxon>Nonomuraea</taxon>
    </lineage>
</organism>
<dbReference type="InterPro" id="IPR008259">
    <property type="entry name" value="FMN_hydac_DH_AS"/>
</dbReference>
<dbReference type="SUPFAM" id="SSF51395">
    <property type="entry name" value="FMN-linked oxidoreductases"/>
    <property type="match status" value="1"/>
</dbReference>
<dbReference type="InterPro" id="IPR012133">
    <property type="entry name" value="Alpha-hydoxy_acid_DH_FMN"/>
</dbReference>
<evidence type="ECO:0000313" key="9">
    <source>
        <dbReference type="Proteomes" id="UP001500630"/>
    </source>
</evidence>
<protein>
    <submittedName>
        <fullName evidence="8">Quinone-dependent L-lactate dehydrogenase</fullName>
    </submittedName>
</protein>
<name>A0ABP6XN06_9ACTN</name>
<dbReference type="InterPro" id="IPR000262">
    <property type="entry name" value="FMN-dep_DH"/>
</dbReference>
<keyword evidence="2" id="KW-0285">Flavoprotein</keyword>
<dbReference type="InterPro" id="IPR013785">
    <property type="entry name" value="Aldolase_TIM"/>
</dbReference>
<dbReference type="InterPro" id="IPR037396">
    <property type="entry name" value="FMN_HAD"/>
</dbReference>
<dbReference type="EMBL" id="BAABDQ010000012">
    <property type="protein sequence ID" value="GAA3567808.1"/>
    <property type="molecule type" value="Genomic_DNA"/>
</dbReference>
<proteinExistence type="inferred from homology"/>
<reference evidence="9" key="1">
    <citation type="journal article" date="2019" name="Int. J. Syst. Evol. Microbiol.">
        <title>The Global Catalogue of Microorganisms (GCM) 10K type strain sequencing project: providing services to taxonomists for standard genome sequencing and annotation.</title>
        <authorList>
            <consortium name="The Broad Institute Genomics Platform"/>
            <consortium name="The Broad Institute Genome Sequencing Center for Infectious Disease"/>
            <person name="Wu L."/>
            <person name="Ma J."/>
        </authorList>
    </citation>
    <scope>NUCLEOTIDE SEQUENCE [LARGE SCALE GENOMIC DNA]</scope>
    <source>
        <strain evidence="9">JCM 17326</strain>
    </source>
</reference>
<evidence type="ECO:0000256" key="5">
    <source>
        <dbReference type="ARBA" id="ARBA00024042"/>
    </source>
</evidence>
<dbReference type="Pfam" id="PF01070">
    <property type="entry name" value="FMN_dh"/>
    <property type="match status" value="1"/>
</dbReference>
<sequence>MKFKDLRTLASVQAPARSVSERLKRSCFSVEDVRRMAARRLPKSIFDYMEGGGEDEASLRRNQEAYSDWSFVPRWGSVANLDVSSSLLGGPASMPLYLTPTGGTRLFHPEGEIAVALAAQKAGLPFGLAGLSNTPMEAVSAAAPSLRRFFNFSLTTDKGLLQALVDRAASAGYEGLIINVDCRAIGHRERDYHNGFTAPPSIRGKIVLEGALHPRWALRFLANDAIAFPNLSGEVSTGPLTSTPDMWRSLLAGSYEPTDWRDIEDLRERWRGPIIVKGCVSADDALVAAGIGIDAVQVSNHGGRQLDHMAAPLDVLPEIVDKAAGRVEIIVDGGIRRGTDVVKALALGADACAIGRPYLYGVAAAGRPGVEHVLNLFRAEITRTMMLLGVTSIKELRARGRDLLRHRSDALGPQARPPSTHLGPPCGAKHNGSPR</sequence>
<dbReference type="RefSeq" id="WP_345566237.1">
    <property type="nucleotide sequence ID" value="NZ_BAABDQ010000012.1"/>
</dbReference>
<dbReference type="CDD" id="cd02809">
    <property type="entry name" value="alpha_hydroxyacid_oxid_FMN"/>
    <property type="match status" value="1"/>
</dbReference>
<gene>
    <name evidence="8" type="primary">lldD_2</name>
    <name evidence="8" type="ORF">GCM10022419_055790</name>
</gene>
<dbReference type="PANTHER" id="PTHR10578:SF107">
    <property type="entry name" value="2-HYDROXYACID OXIDASE 1"/>
    <property type="match status" value="1"/>
</dbReference>
<evidence type="ECO:0000256" key="4">
    <source>
        <dbReference type="ARBA" id="ARBA00023002"/>
    </source>
</evidence>
<dbReference type="Proteomes" id="UP001500630">
    <property type="component" value="Unassembled WGS sequence"/>
</dbReference>
<accession>A0ABP6XN06</accession>
<evidence type="ECO:0000259" key="7">
    <source>
        <dbReference type="PROSITE" id="PS51349"/>
    </source>
</evidence>
<feature type="domain" description="FMN hydroxy acid dehydrogenase" evidence="7">
    <location>
        <begin position="22"/>
        <end position="406"/>
    </location>
</feature>
<dbReference type="PANTHER" id="PTHR10578">
    <property type="entry name" value="S -2-HYDROXY-ACID OXIDASE-RELATED"/>
    <property type="match status" value="1"/>
</dbReference>
<evidence type="ECO:0000256" key="6">
    <source>
        <dbReference type="SAM" id="MobiDB-lite"/>
    </source>
</evidence>
<comment type="cofactor">
    <cofactor evidence="1">
        <name>FMN</name>
        <dbReference type="ChEBI" id="CHEBI:58210"/>
    </cofactor>
</comment>
<evidence type="ECO:0000313" key="8">
    <source>
        <dbReference type="EMBL" id="GAA3567808.1"/>
    </source>
</evidence>
<comment type="caution">
    <text evidence="8">The sequence shown here is derived from an EMBL/GenBank/DDBJ whole genome shotgun (WGS) entry which is preliminary data.</text>
</comment>
<dbReference type="PIRSF" id="PIRSF000138">
    <property type="entry name" value="Al-hdrx_acd_dh"/>
    <property type="match status" value="1"/>
</dbReference>
<keyword evidence="4" id="KW-0560">Oxidoreductase</keyword>
<evidence type="ECO:0000256" key="2">
    <source>
        <dbReference type="ARBA" id="ARBA00022630"/>
    </source>
</evidence>
<keyword evidence="9" id="KW-1185">Reference proteome</keyword>
<evidence type="ECO:0000256" key="3">
    <source>
        <dbReference type="ARBA" id="ARBA00022643"/>
    </source>
</evidence>
<comment type="similarity">
    <text evidence="5">Belongs to the FMN-dependent alpha-hydroxy acid dehydrogenase family.</text>
</comment>
<dbReference type="Gene3D" id="3.20.20.70">
    <property type="entry name" value="Aldolase class I"/>
    <property type="match status" value="1"/>
</dbReference>
<dbReference type="PROSITE" id="PS51349">
    <property type="entry name" value="FMN_HYDROXY_ACID_DH_2"/>
    <property type="match status" value="1"/>
</dbReference>
<keyword evidence="3" id="KW-0288">FMN</keyword>
<evidence type="ECO:0000256" key="1">
    <source>
        <dbReference type="ARBA" id="ARBA00001917"/>
    </source>
</evidence>